<dbReference type="SUPFAM" id="SSF142921">
    <property type="entry name" value="WGR domain-like"/>
    <property type="match status" value="1"/>
</dbReference>
<dbReference type="EMBL" id="ML996154">
    <property type="protein sequence ID" value="KAF2733931.1"/>
    <property type="molecule type" value="Genomic_DNA"/>
</dbReference>
<organism evidence="2 3">
    <name type="scientific">Polyplosphaeria fusca</name>
    <dbReference type="NCBI Taxonomy" id="682080"/>
    <lineage>
        <taxon>Eukaryota</taxon>
        <taxon>Fungi</taxon>
        <taxon>Dikarya</taxon>
        <taxon>Ascomycota</taxon>
        <taxon>Pezizomycotina</taxon>
        <taxon>Dothideomycetes</taxon>
        <taxon>Pleosporomycetidae</taxon>
        <taxon>Pleosporales</taxon>
        <taxon>Tetraplosphaeriaceae</taxon>
        <taxon>Polyplosphaeria</taxon>
    </lineage>
</organism>
<protein>
    <submittedName>
        <fullName evidence="2">BRCT domain-containing protein</fullName>
    </submittedName>
</protein>
<dbReference type="InterPro" id="IPR036930">
    <property type="entry name" value="WGR_dom_sf"/>
</dbReference>
<evidence type="ECO:0000313" key="3">
    <source>
        <dbReference type="Proteomes" id="UP000799444"/>
    </source>
</evidence>
<dbReference type="Pfam" id="PF16589">
    <property type="entry name" value="BRCT_2"/>
    <property type="match status" value="1"/>
</dbReference>
<comment type="caution">
    <text evidence="2">The sequence shown here is derived from an EMBL/GenBank/DDBJ whole genome shotgun (WGS) entry which is preliminary data.</text>
</comment>
<feature type="domain" description="BRCT" evidence="1">
    <location>
        <begin position="1"/>
        <end position="92"/>
    </location>
</feature>
<accession>A0A9P4QZI4</accession>
<reference evidence="2" key="1">
    <citation type="journal article" date="2020" name="Stud. Mycol.">
        <title>101 Dothideomycetes genomes: a test case for predicting lifestyles and emergence of pathogens.</title>
        <authorList>
            <person name="Haridas S."/>
            <person name="Albert R."/>
            <person name="Binder M."/>
            <person name="Bloem J."/>
            <person name="Labutti K."/>
            <person name="Salamov A."/>
            <person name="Andreopoulos B."/>
            <person name="Baker S."/>
            <person name="Barry K."/>
            <person name="Bills G."/>
            <person name="Bluhm B."/>
            <person name="Cannon C."/>
            <person name="Castanera R."/>
            <person name="Culley D."/>
            <person name="Daum C."/>
            <person name="Ezra D."/>
            <person name="Gonzalez J."/>
            <person name="Henrissat B."/>
            <person name="Kuo A."/>
            <person name="Liang C."/>
            <person name="Lipzen A."/>
            <person name="Lutzoni F."/>
            <person name="Magnuson J."/>
            <person name="Mondo S."/>
            <person name="Nolan M."/>
            <person name="Ohm R."/>
            <person name="Pangilinan J."/>
            <person name="Park H.-J."/>
            <person name="Ramirez L."/>
            <person name="Alfaro M."/>
            <person name="Sun H."/>
            <person name="Tritt A."/>
            <person name="Yoshinaga Y."/>
            <person name="Zwiers L.-H."/>
            <person name="Turgeon B."/>
            <person name="Goodwin S."/>
            <person name="Spatafora J."/>
            <person name="Crous P."/>
            <person name="Grigoriev I."/>
        </authorList>
    </citation>
    <scope>NUCLEOTIDE SEQUENCE</scope>
    <source>
        <strain evidence="2">CBS 125425</strain>
    </source>
</reference>
<sequence length="186" mass="21517">MGAALKNTVISATGELGVSYDQIKKWVNANGGQWSPKVMKGVTHLISSKEHYKKKVDSVNTAEEIGARIVSYDWLEDSLQKKRKLAEKKYEWKKLGHDRRIRKGIKRMAPNADTKRFNDGCAMARADMESDNYHIFLDETGFEYNISLLRKNLRHNKFARYNIRLFESNTKPHVYCTFIRYVPLGA</sequence>
<dbReference type="CDD" id="cd00027">
    <property type="entry name" value="BRCT"/>
    <property type="match status" value="1"/>
</dbReference>
<proteinExistence type="predicted"/>
<dbReference type="SMART" id="SM00292">
    <property type="entry name" value="BRCT"/>
    <property type="match status" value="1"/>
</dbReference>
<feature type="non-terminal residue" evidence="2">
    <location>
        <position position="186"/>
    </location>
</feature>
<dbReference type="Gene3D" id="3.40.50.10190">
    <property type="entry name" value="BRCT domain"/>
    <property type="match status" value="1"/>
</dbReference>
<dbReference type="PROSITE" id="PS50172">
    <property type="entry name" value="BRCT"/>
    <property type="match status" value="1"/>
</dbReference>
<name>A0A9P4QZI4_9PLEO</name>
<dbReference type="AlphaFoldDB" id="A0A9P4QZI4"/>
<gene>
    <name evidence="2" type="ORF">EJ04DRAFT_494311</name>
</gene>
<evidence type="ECO:0000259" key="1">
    <source>
        <dbReference type="PROSITE" id="PS50172"/>
    </source>
</evidence>
<dbReference type="InterPro" id="IPR036420">
    <property type="entry name" value="BRCT_dom_sf"/>
</dbReference>
<dbReference type="InterPro" id="IPR001357">
    <property type="entry name" value="BRCT_dom"/>
</dbReference>
<evidence type="ECO:0000313" key="2">
    <source>
        <dbReference type="EMBL" id="KAF2733931.1"/>
    </source>
</evidence>
<keyword evidence="3" id="KW-1185">Reference proteome</keyword>
<dbReference type="Proteomes" id="UP000799444">
    <property type="component" value="Unassembled WGS sequence"/>
</dbReference>
<dbReference type="OrthoDB" id="342264at2759"/>
<dbReference type="SUPFAM" id="SSF52113">
    <property type="entry name" value="BRCT domain"/>
    <property type="match status" value="1"/>
</dbReference>